<proteinExistence type="inferred from homology"/>
<evidence type="ECO:0000256" key="1">
    <source>
        <dbReference type="ARBA" id="ARBA00009437"/>
    </source>
</evidence>
<sequence length="293" mass="33053">MNWDDLRYFLALARLNTVSAAGRDLGVKHTTVSRRIKALEQQLKTRLFDQLHYGYALTQAGENLYPHAVIMEEQAHSLDRNILGLDSQLEGRLKLTAAHDVFSRLVIPHLGLFKRAYPKIDLQLLGATGLADLSARQADIALRLTAKPPDNLIGKRVLPLTLGIYASKKYLDSLDDINHPKDAVLWQDEQIPDWLNQHFSSCNVTVRANDVTTILACLNNHMGIARIPCYLGDSSPELRRIDIPLSPSKWSVWVLSHVDLRATARVRACRTFLIDIIKGQENLISGLQSQYYR</sequence>
<dbReference type="Pfam" id="PF00126">
    <property type="entry name" value="HTH_1"/>
    <property type="match status" value="1"/>
</dbReference>
<keyword evidence="7" id="KW-1185">Reference proteome</keyword>
<evidence type="ECO:0000313" key="7">
    <source>
        <dbReference type="Proteomes" id="UP000198862"/>
    </source>
</evidence>
<dbReference type="EMBL" id="FOLO01000017">
    <property type="protein sequence ID" value="SFC74227.1"/>
    <property type="molecule type" value="Genomic_DNA"/>
</dbReference>
<evidence type="ECO:0000256" key="4">
    <source>
        <dbReference type="ARBA" id="ARBA00023163"/>
    </source>
</evidence>
<evidence type="ECO:0000259" key="5">
    <source>
        <dbReference type="PROSITE" id="PS50931"/>
    </source>
</evidence>
<accession>A0A1I1LLY6</accession>
<keyword evidence="4" id="KW-0804">Transcription</keyword>
<name>A0A1I1LLY6_9GAMM</name>
<dbReference type="PANTHER" id="PTHR30537">
    <property type="entry name" value="HTH-TYPE TRANSCRIPTIONAL REGULATOR"/>
    <property type="match status" value="1"/>
</dbReference>
<dbReference type="InterPro" id="IPR036388">
    <property type="entry name" value="WH-like_DNA-bd_sf"/>
</dbReference>
<dbReference type="SUPFAM" id="SSF53850">
    <property type="entry name" value="Periplasmic binding protein-like II"/>
    <property type="match status" value="1"/>
</dbReference>
<dbReference type="SUPFAM" id="SSF46785">
    <property type="entry name" value="Winged helix' DNA-binding domain"/>
    <property type="match status" value="1"/>
</dbReference>
<dbReference type="GO" id="GO:0003700">
    <property type="term" value="F:DNA-binding transcription factor activity"/>
    <property type="evidence" value="ECO:0007669"/>
    <property type="project" value="InterPro"/>
</dbReference>
<feature type="domain" description="HTH lysR-type" evidence="5">
    <location>
        <begin position="1"/>
        <end position="58"/>
    </location>
</feature>
<organism evidence="6 7">
    <name type="scientific">Pseudoalteromonas denitrificans DSM 6059</name>
    <dbReference type="NCBI Taxonomy" id="1123010"/>
    <lineage>
        <taxon>Bacteria</taxon>
        <taxon>Pseudomonadati</taxon>
        <taxon>Pseudomonadota</taxon>
        <taxon>Gammaproteobacteria</taxon>
        <taxon>Alteromonadales</taxon>
        <taxon>Pseudoalteromonadaceae</taxon>
        <taxon>Pseudoalteromonas</taxon>
    </lineage>
</organism>
<keyword evidence="3 6" id="KW-0238">DNA-binding</keyword>
<keyword evidence="2" id="KW-0805">Transcription regulation</keyword>
<dbReference type="Proteomes" id="UP000198862">
    <property type="component" value="Unassembled WGS sequence"/>
</dbReference>
<dbReference type="AlphaFoldDB" id="A0A1I1LLY6"/>
<comment type="similarity">
    <text evidence="1">Belongs to the LysR transcriptional regulatory family.</text>
</comment>
<dbReference type="Pfam" id="PF03466">
    <property type="entry name" value="LysR_substrate"/>
    <property type="match status" value="1"/>
</dbReference>
<reference evidence="6 7" key="1">
    <citation type="submission" date="2016-10" db="EMBL/GenBank/DDBJ databases">
        <authorList>
            <person name="de Groot N.N."/>
        </authorList>
    </citation>
    <scope>NUCLEOTIDE SEQUENCE [LARGE SCALE GENOMIC DNA]</scope>
    <source>
        <strain evidence="6 7">DSM 6059</strain>
    </source>
</reference>
<dbReference type="Gene3D" id="1.10.10.10">
    <property type="entry name" value="Winged helix-like DNA-binding domain superfamily/Winged helix DNA-binding domain"/>
    <property type="match status" value="1"/>
</dbReference>
<dbReference type="InterPro" id="IPR036390">
    <property type="entry name" value="WH_DNA-bd_sf"/>
</dbReference>
<dbReference type="PROSITE" id="PS50931">
    <property type="entry name" value="HTH_LYSR"/>
    <property type="match status" value="1"/>
</dbReference>
<gene>
    <name evidence="6" type="ORF">SAMN02745724_02419</name>
</gene>
<dbReference type="GO" id="GO:0006351">
    <property type="term" value="P:DNA-templated transcription"/>
    <property type="evidence" value="ECO:0007669"/>
    <property type="project" value="TreeGrafter"/>
</dbReference>
<dbReference type="PANTHER" id="PTHR30537:SF3">
    <property type="entry name" value="TRANSCRIPTIONAL REGULATORY PROTEIN"/>
    <property type="match status" value="1"/>
</dbReference>
<dbReference type="InterPro" id="IPR000847">
    <property type="entry name" value="LysR_HTH_N"/>
</dbReference>
<dbReference type="InterPro" id="IPR058163">
    <property type="entry name" value="LysR-type_TF_proteobact-type"/>
</dbReference>
<evidence type="ECO:0000256" key="2">
    <source>
        <dbReference type="ARBA" id="ARBA00023015"/>
    </source>
</evidence>
<dbReference type="GO" id="GO:0043565">
    <property type="term" value="F:sequence-specific DNA binding"/>
    <property type="evidence" value="ECO:0007669"/>
    <property type="project" value="TreeGrafter"/>
</dbReference>
<dbReference type="Gene3D" id="3.40.190.290">
    <property type="match status" value="1"/>
</dbReference>
<dbReference type="OrthoDB" id="570111at2"/>
<evidence type="ECO:0000313" key="6">
    <source>
        <dbReference type="EMBL" id="SFC74227.1"/>
    </source>
</evidence>
<dbReference type="RefSeq" id="WP_091984038.1">
    <property type="nucleotide sequence ID" value="NZ_FOLO01000017.1"/>
</dbReference>
<dbReference type="STRING" id="1123010.SAMN02745724_02419"/>
<dbReference type="InterPro" id="IPR005119">
    <property type="entry name" value="LysR_subst-bd"/>
</dbReference>
<protein>
    <submittedName>
        <fullName evidence="6">DNA-binding transcriptional regulator, LysR family</fullName>
    </submittedName>
</protein>
<evidence type="ECO:0000256" key="3">
    <source>
        <dbReference type="ARBA" id="ARBA00023125"/>
    </source>
</evidence>